<proteinExistence type="predicted"/>
<evidence type="ECO:0000259" key="15">
    <source>
        <dbReference type="Pfam" id="PF20501"/>
    </source>
</evidence>
<evidence type="ECO:0000259" key="12">
    <source>
        <dbReference type="Pfam" id="PF00662"/>
    </source>
</evidence>
<evidence type="ECO:0000259" key="14">
    <source>
        <dbReference type="Pfam" id="PF13244"/>
    </source>
</evidence>
<dbReference type="EMBL" id="JFAX01000032">
    <property type="protein sequence ID" value="EXI64867.1"/>
    <property type="molecule type" value="Genomic_DNA"/>
</dbReference>
<feature type="transmembrane region" description="Helical" evidence="10">
    <location>
        <begin position="896"/>
        <end position="923"/>
    </location>
</feature>
<evidence type="ECO:0000256" key="10">
    <source>
        <dbReference type="SAM" id="Phobius"/>
    </source>
</evidence>
<dbReference type="GO" id="GO:0015297">
    <property type="term" value="F:antiporter activity"/>
    <property type="evidence" value="ECO:0007669"/>
    <property type="project" value="UniProtKB-KW"/>
</dbReference>
<dbReference type="InterPro" id="IPR050616">
    <property type="entry name" value="CPA3_Na-H_Antiporter_A"/>
</dbReference>
<feature type="transmembrane region" description="Helical" evidence="10">
    <location>
        <begin position="12"/>
        <end position="28"/>
    </location>
</feature>
<feature type="transmembrane region" description="Helical" evidence="10">
    <location>
        <begin position="250"/>
        <end position="271"/>
    </location>
</feature>
<keyword evidence="17" id="KW-1185">Reference proteome</keyword>
<evidence type="ECO:0000256" key="2">
    <source>
        <dbReference type="ARBA" id="ARBA00022448"/>
    </source>
</evidence>
<keyword evidence="2" id="KW-0813">Transport</keyword>
<evidence type="ECO:0000313" key="17">
    <source>
        <dbReference type="Proteomes" id="UP000020218"/>
    </source>
</evidence>
<feature type="transmembrane region" description="Helical" evidence="10">
    <location>
        <begin position="140"/>
        <end position="158"/>
    </location>
</feature>
<evidence type="ECO:0000256" key="1">
    <source>
        <dbReference type="ARBA" id="ARBA00004651"/>
    </source>
</evidence>
<evidence type="ECO:0000259" key="11">
    <source>
        <dbReference type="Pfam" id="PF00361"/>
    </source>
</evidence>
<keyword evidence="6 10" id="KW-1133">Transmembrane helix</keyword>
<feature type="transmembrane region" description="Helical" evidence="10">
    <location>
        <begin position="700"/>
        <end position="726"/>
    </location>
</feature>
<feature type="transmembrane region" description="Helical" evidence="10">
    <location>
        <begin position="80"/>
        <end position="105"/>
    </location>
</feature>
<evidence type="ECO:0000256" key="7">
    <source>
        <dbReference type="ARBA" id="ARBA00023065"/>
    </source>
</evidence>
<feature type="transmembrane region" description="Helical" evidence="10">
    <location>
        <begin position="330"/>
        <end position="354"/>
    </location>
</feature>
<evidence type="ECO:0000259" key="13">
    <source>
        <dbReference type="Pfam" id="PF04039"/>
    </source>
</evidence>
<comment type="subcellular location">
    <subcellularLocation>
        <location evidence="1">Cell membrane</location>
        <topology evidence="1">Multi-pass membrane protein</topology>
    </subcellularLocation>
    <subcellularLocation>
        <location evidence="9">Membrane</location>
        <topology evidence="9">Multi-pass membrane protein</topology>
    </subcellularLocation>
</comment>
<evidence type="ECO:0000313" key="16">
    <source>
        <dbReference type="EMBL" id="EXI64867.1"/>
    </source>
</evidence>
<dbReference type="PRINTS" id="PR01434">
    <property type="entry name" value="NADHDHGNASE5"/>
</dbReference>
<keyword evidence="8 10" id="KW-0472">Membrane</keyword>
<feature type="transmembrane region" description="Helical" evidence="10">
    <location>
        <begin position="746"/>
        <end position="769"/>
    </location>
</feature>
<comment type="caution">
    <text evidence="16">The sequence shown here is derived from an EMBL/GenBank/DDBJ whole genome shotgun (WGS) entry which is preliminary data.</text>
</comment>
<feature type="transmembrane region" description="Helical" evidence="10">
    <location>
        <begin position="512"/>
        <end position="528"/>
    </location>
</feature>
<feature type="transmembrane region" description="Helical" evidence="10">
    <location>
        <begin position="413"/>
        <end position="433"/>
    </location>
</feature>
<feature type="transmembrane region" description="Helical" evidence="10">
    <location>
        <begin position="825"/>
        <end position="844"/>
    </location>
</feature>
<evidence type="ECO:0000256" key="8">
    <source>
        <dbReference type="ARBA" id="ARBA00023136"/>
    </source>
</evidence>
<feature type="domain" description="NADH:quinone oxidoreductase/Mrp antiporter transmembrane" evidence="11">
    <location>
        <begin position="134"/>
        <end position="421"/>
    </location>
</feature>
<evidence type="ECO:0000256" key="9">
    <source>
        <dbReference type="RuleBase" id="RU000320"/>
    </source>
</evidence>
<feature type="domain" description="NADH-Ubiquinone oxidoreductase (complex I) chain 5 N-terminal" evidence="12">
    <location>
        <begin position="75"/>
        <end position="118"/>
    </location>
</feature>
<evidence type="ECO:0000256" key="6">
    <source>
        <dbReference type="ARBA" id="ARBA00022989"/>
    </source>
</evidence>
<feature type="transmembrane region" description="Helical" evidence="10">
    <location>
        <begin position="632"/>
        <end position="652"/>
    </location>
</feature>
<accession>A0A011NJU1</accession>
<keyword evidence="3" id="KW-0050">Antiport</keyword>
<dbReference type="PANTHER" id="PTHR43373">
    <property type="entry name" value="NA(+)/H(+) ANTIPORTER SUBUNIT"/>
    <property type="match status" value="1"/>
</dbReference>
<dbReference type="STRING" id="1454001.AW08_03615"/>
<dbReference type="InterPro" id="IPR001750">
    <property type="entry name" value="ND/Mrp_TM"/>
</dbReference>
<dbReference type="PANTHER" id="PTHR43373:SF1">
    <property type="entry name" value="NA(+)_H(+) ANTIPORTER SUBUNIT A"/>
    <property type="match status" value="1"/>
</dbReference>
<feature type="transmembrane region" description="Helical" evidence="10">
    <location>
        <begin position="599"/>
        <end position="620"/>
    </location>
</feature>
<dbReference type="PATRIC" id="fig|1454001.3.peg.3653"/>
<feature type="transmembrane region" description="Helical" evidence="10">
    <location>
        <begin position="375"/>
        <end position="393"/>
    </location>
</feature>
<dbReference type="AlphaFoldDB" id="A0A011NJU1"/>
<organism evidence="16 17">
    <name type="scientific">Candidatus Accumulibacter adjunctus</name>
    <dbReference type="NCBI Taxonomy" id="1454001"/>
    <lineage>
        <taxon>Bacteria</taxon>
        <taxon>Pseudomonadati</taxon>
        <taxon>Pseudomonadota</taxon>
        <taxon>Betaproteobacteria</taxon>
        <taxon>Candidatus Accumulibacter</taxon>
    </lineage>
</organism>
<dbReference type="Pfam" id="PF00361">
    <property type="entry name" value="Proton_antipo_M"/>
    <property type="match status" value="1"/>
</dbReference>
<reference evidence="16" key="1">
    <citation type="submission" date="2014-02" db="EMBL/GenBank/DDBJ databases">
        <title>Expanding our view of genomic diversity in Candidatus Accumulibacter clades.</title>
        <authorList>
            <person name="Skennerton C.T."/>
            <person name="Barr J.J."/>
            <person name="Slater F.R."/>
            <person name="Bond P.L."/>
            <person name="Tyson G.W."/>
        </authorList>
    </citation>
    <scope>NUCLEOTIDE SEQUENCE [LARGE SCALE GENOMIC DNA]</scope>
</reference>
<dbReference type="Pfam" id="PF00662">
    <property type="entry name" value="Proton_antipo_N"/>
    <property type="match status" value="1"/>
</dbReference>
<dbReference type="InterPro" id="IPR046806">
    <property type="entry name" value="MrpA_C/MbhE"/>
</dbReference>
<keyword evidence="7" id="KW-0406">Ion transport</keyword>
<feature type="transmembrane region" description="Helical" evidence="10">
    <location>
        <begin position="465"/>
        <end position="492"/>
    </location>
</feature>
<dbReference type="GO" id="GO:0005886">
    <property type="term" value="C:plasma membrane"/>
    <property type="evidence" value="ECO:0007669"/>
    <property type="project" value="UniProtKB-SubCell"/>
</dbReference>
<dbReference type="Pfam" id="PF20501">
    <property type="entry name" value="MbhE"/>
    <property type="match status" value="1"/>
</dbReference>
<feature type="transmembrane region" description="Helical" evidence="10">
    <location>
        <begin position="574"/>
        <end position="593"/>
    </location>
</feature>
<gene>
    <name evidence="16" type="primary">mrpA_3</name>
    <name evidence="16" type="ORF">AW08_03615</name>
</gene>
<feature type="transmembrane region" description="Helical" evidence="10">
    <location>
        <begin position="790"/>
        <end position="813"/>
    </location>
</feature>
<feature type="transmembrane region" description="Helical" evidence="10">
    <location>
        <begin position="35"/>
        <end position="60"/>
    </location>
</feature>
<dbReference type="NCBIfam" id="NF009288">
    <property type="entry name" value="PRK12648.1"/>
    <property type="match status" value="1"/>
</dbReference>
<feature type="domain" description="MrpA C-terminal/MbhE" evidence="15">
    <location>
        <begin position="691"/>
        <end position="772"/>
    </location>
</feature>
<keyword evidence="4" id="KW-1003">Cell membrane</keyword>
<dbReference type="Pfam" id="PF04039">
    <property type="entry name" value="MnhB"/>
    <property type="match status" value="1"/>
</dbReference>
<feature type="transmembrane region" description="Helical" evidence="10">
    <location>
        <begin position="658"/>
        <end position="679"/>
    </location>
</feature>
<feature type="transmembrane region" description="Helical" evidence="10">
    <location>
        <begin position="277"/>
        <end position="299"/>
    </location>
</feature>
<feature type="transmembrane region" description="Helical" evidence="10">
    <location>
        <begin position="856"/>
        <end position="876"/>
    </location>
</feature>
<feature type="transmembrane region" description="Helical" evidence="10">
    <location>
        <begin position="170"/>
        <end position="193"/>
    </location>
</feature>
<feature type="transmembrane region" description="Helical" evidence="10">
    <location>
        <begin position="306"/>
        <end position="324"/>
    </location>
</feature>
<feature type="domain" description="Na+/H+ antiporter MnhB subunit-related protein" evidence="13">
    <location>
        <begin position="795"/>
        <end position="918"/>
    </location>
</feature>
<feature type="transmembrane region" description="Helical" evidence="10">
    <location>
        <begin position="117"/>
        <end position="134"/>
    </location>
</feature>
<evidence type="ECO:0000256" key="5">
    <source>
        <dbReference type="ARBA" id="ARBA00022692"/>
    </source>
</evidence>
<dbReference type="Pfam" id="PF13244">
    <property type="entry name" value="MbhD"/>
    <property type="match status" value="1"/>
</dbReference>
<protein>
    <submittedName>
        <fullName evidence="16">Multiple resistance and pH homeostasis protein A</fullName>
    </submittedName>
</protein>
<name>A0A011NJU1_9PROT</name>
<evidence type="ECO:0000256" key="3">
    <source>
        <dbReference type="ARBA" id="ARBA00022449"/>
    </source>
</evidence>
<evidence type="ECO:0000256" key="4">
    <source>
        <dbReference type="ARBA" id="ARBA00022475"/>
    </source>
</evidence>
<dbReference type="InterPro" id="IPR007182">
    <property type="entry name" value="MnhB"/>
</dbReference>
<dbReference type="InterPro" id="IPR001516">
    <property type="entry name" value="Proton_antipo_N"/>
</dbReference>
<feature type="domain" description="MrpA C-terminal/MbhD" evidence="14">
    <location>
        <begin position="616"/>
        <end position="680"/>
    </location>
</feature>
<dbReference type="GO" id="GO:0006811">
    <property type="term" value="P:monoatomic ion transport"/>
    <property type="evidence" value="ECO:0007669"/>
    <property type="project" value="UniProtKB-KW"/>
</dbReference>
<dbReference type="InterPro" id="IPR025383">
    <property type="entry name" value="MrpA_C/MbhD"/>
</dbReference>
<sequence>MAHSHDSNLLLAAIPALAFAGCLLPLLLQRCGRAVAAIAAAAVMAGCLGLLLRLAAAAFAGQTQFFRLAWLPAWGLDFSLRLDGLGLLFCLLILGIGLLVVLYAAWYLPEEDRLGRFYSILLLFMAAMLGVVLAENLLLLLVFWEITSLSSFLLVAYRSDRHESRISARMALAVTGGGGLALFAGILLLGEIVGSHELSAILDAGERIRSSPLYTPALLLILLGAFTKSAQFPFHFWLPNAMAAPTPVSAYLHSATMVKAGVFLLARLYPALGSSDLWFWLVGGTGAVTLVYAAAIALFRNDIKGLLAYSTISHLGLITLLFGLDTPLSVIAGIFHIINHAIFKASLFMAAGIVDHECGTRDMRRVNGMFRYMPITATLAIIAAGSMAGVPLLNGFLSKEMFFAEAVSYSEPISWALPLLATVAGMLAVAYSARFVHDVFFNGEPVDLPRQPHEPPRWMRAPIELLVLLCLLVGVVPAWTVAPLLDAAAGAALQGPLPDFHLALWHGFNKPLLMSLLALAGGVLIYALRRPLFAWQEQLPPMHPRTAFERFYRLLALSARRCVFLLDNGSLQRYSALLFAFVFVLATWAHLSGPPGGGISVPALVADEAAVAALCVLLLGTVGATALYRERLLAVILVSLVGLAVTLTFIRLSAPDLALTQLAVEMGTIILMLLVLYYLPPRSAPKSSAARLSRDLLLALLAGGGMALLTLLMLSAPAASISGFYLQQSVPGGGGANVVNVILVDFRGFDTLGEITVLAMVALASQALLERLTLRSPAHDADGRRWDRDVHPLFLAMLTRPLLPLALTVSVYIFLRGHNVPGGGFVAGLITSVALVMQYLANGIDFAQPRLPARPAPLLAVGLLLAAGIGVASWPFGRPFLTSAHGHVQLPLLGDIELASAMVFDLGVYVVVVTVVVTILAGLGRLSLRARSGNEGPA</sequence>
<feature type="transmembrane region" description="Helical" evidence="10">
    <location>
        <begin position="213"/>
        <end position="238"/>
    </location>
</feature>
<dbReference type="Proteomes" id="UP000020218">
    <property type="component" value="Unassembled WGS sequence"/>
</dbReference>
<keyword evidence="5 9" id="KW-0812">Transmembrane</keyword>